<reference evidence="3" key="1">
    <citation type="submission" date="2022-07" db="EMBL/GenBank/DDBJ databases">
        <title>Genome analysis of Parmales, a sister group of diatoms, reveals the evolutionary specialization of diatoms from phago-mixotrophs to photoautotrophs.</title>
        <authorList>
            <person name="Ban H."/>
            <person name="Sato S."/>
            <person name="Yoshikawa S."/>
            <person name="Kazumasa Y."/>
            <person name="Nakamura Y."/>
            <person name="Ichinomiya M."/>
            <person name="Saitoh K."/>
            <person name="Sato N."/>
            <person name="Blanc-Mathieu R."/>
            <person name="Endo H."/>
            <person name="Kuwata A."/>
            <person name="Ogata H."/>
        </authorList>
    </citation>
    <scope>NUCLEOTIDE SEQUENCE</scope>
</reference>
<feature type="non-terminal residue" evidence="3">
    <location>
        <position position="204"/>
    </location>
</feature>
<dbReference type="EMBL" id="BRXZ01000091">
    <property type="protein sequence ID" value="GMI04868.1"/>
    <property type="molecule type" value="Genomic_DNA"/>
</dbReference>
<dbReference type="AlphaFoldDB" id="A0A9W7F881"/>
<accession>A0A9W7F881</accession>
<dbReference type="OrthoDB" id="10544522at2759"/>
<feature type="region of interest" description="Disordered" evidence="1">
    <location>
        <begin position="149"/>
        <end position="204"/>
    </location>
</feature>
<name>A0A9W7F881_9STRA</name>
<feature type="compositionally biased region" description="Low complexity" evidence="1">
    <location>
        <begin position="175"/>
        <end position="197"/>
    </location>
</feature>
<evidence type="ECO:0000313" key="3">
    <source>
        <dbReference type="EMBL" id="GMI04868.1"/>
    </source>
</evidence>
<evidence type="ECO:0000256" key="1">
    <source>
        <dbReference type="SAM" id="MobiDB-lite"/>
    </source>
</evidence>
<protein>
    <recommendedName>
        <fullName evidence="2">DUF6697 domain-containing protein</fullName>
    </recommendedName>
</protein>
<gene>
    <name evidence="3" type="ORF">TrRE_jg9178</name>
</gene>
<sequence length="204" mass="23649">MGYWTYVGTFTQGTGDDDEVEDVSTFASKFKNFPVESINEWVAHLASPSCNWDMALHKLQTDIEKNTENEEEWESYRRMRFPTAKCNLTRDDIVKPGDMRKEITKQCLENGLLGCNFTYVKCVGFDEKFYNHIKENCDTYCFNLSGELVPDPDDNNSDVPATKKRRRSPTSAPNVSPQPVQQQQQRRSRKQQQQQDSAQDKKDR</sequence>
<dbReference type="InterPro" id="IPR046520">
    <property type="entry name" value="DUF6697"/>
</dbReference>
<comment type="caution">
    <text evidence="3">The sequence shown here is derived from an EMBL/GenBank/DDBJ whole genome shotgun (WGS) entry which is preliminary data.</text>
</comment>
<organism evidence="3 4">
    <name type="scientific">Triparma retinervis</name>
    <dbReference type="NCBI Taxonomy" id="2557542"/>
    <lineage>
        <taxon>Eukaryota</taxon>
        <taxon>Sar</taxon>
        <taxon>Stramenopiles</taxon>
        <taxon>Ochrophyta</taxon>
        <taxon>Bolidophyceae</taxon>
        <taxon>Parmales</taxon>
        <taxon>Triparmaceae</taxon>
        <taxon>Triparma</taxon>
    </lineage>
</organism>
<proteinExistence type="predicted"/>
<dbReference type="Proteomes" id="UP001165082">
    <property type="component" value="Unassembled WGS sequence"/>
</dbReference>
<dbReference type="Pfam" id="PF20411">
    <property type="entry name" value="DUF6697"/>
    <property type="match status" value="1"/>
</dbReference>
<feature type="domain" description="DUF6697" evidence="2">
    <location>
        <begin position="3"/>
        <end position="135"/>
    </location>
</feature>
<keyword evidence="4" id="KW-1185">Reference proteome</keyword>
<evidence type="ECO:0000313" key="4">
    <source>
        <dbReference type="Proteomes" id="UP001165082"/>
    </source>
</evidence>
<evidence type="ECO:0000259" key="2">
    <source>
        <dbReference type="Pfam" id="PF20411"/>
    </source>
</evidence>